<reference evidence="2 3" key="1">
    <citation type="submission" date="2016-10" db="EMBL/GenBank/DDBJ databases">
        <authorList>
            <person name="de Groot N.N."/>
        </authorList>
    </citation>
    <scope>NUCLEOTIDE SEQUENCE [LARGE SCALE GENOMIC DNA]</scope>
    <source>
        <strain evidence="2 3">CGMCC 1.7659</strain>
    </source>
</reference>
<evidence type="ECO:0000313" key="2">
    <source>
        <dbReference type="EMBL" id="SFM99971.1"/>
    </source>
</evidence>
<dbReference type="EMBL" id="FOVF01000002">
    <property type="protein sequence ID" value="SFM99971.1"/>
    <property type="molecule type" value="Genomic_DNA"/>
</dbReference>
<dbReference type="AlphaFoldDB" id="A0A1I4VFQ0"/>
<organism evidence="2 3">
    <name type="scientific">Dokdonella immobilis</name>
    <dbReference type="NCBI Taxonomy" id="578942"/>
    <lineage>
        <taxon>Bacteria</taxon>
        <taxon>Pseudomonadati</taxon>
        <taxon>Pseudomonadota</taxon>
        <taxon>Gammaproteobacteria</taxon>
        <taxon>Lysobacterales</taxon>
        <taxon>Rhodanobacteraceae</taxon>
        <taxon>Dokdonella</taxon>
    </lineage>
</organism>
<keyword evidence="3" id="KW-1185">Reference proteome</keyword>
<feature type="region of interest" description="Disordered" evidence="1">
    <location>
        <begin position="156"/>
        <end position="202"/>
    </location>
</feature>
<protein>
    <submittedName>
        <fullName evidence="2">Uncharacterized protein</fullName>
    </submittedName>
</protein>
<evidence type="ECO:0000313" key="3">
    <source>
        <dbReference type="Proteomes" id="UP000198575"/>
    </source>
</evidence>
<feature type="region of interest" description="Disordered" evidence="1">
    <location>
        <begin position="44"/>
        <end position="65"/>
    </location>
</feature>
<feature type="compositionally biased region" description="Polar residues" evidence="1">
    <location>
        <begin position="193"/>
        <end position="202"/>
    </location>
</feature>
<proteinExistence type="predicted"/>
<dbReference type="Proteomes" id="UP000198575">
    <property type="component" value="Unassembled WGS sequence"/>
</dbReference>
<feature type="compositionally biased region" description="Basic and acidic residues" evidence="1">
    <location>
        <begin position="161"/>
        <end position="179"/>
    </location>
</feature>
<name>A0A1I4VFQ0_9GAMM</name>
<accession>A0A1I4VFQ0</accession>
<gene>
    <name evidence="2" type="ORF">SAMN05216289_10238</name>
</gene>
<sequence length="202" mass="22112">MDGANSPADRPVRVGARSAWPLAQVRLVDKTFWGSVLCRRLRPHPPGFKARDPAQQTAPGDDGGTRVGIVIRGGVDDVVNRGGVDPLRFSVWDDGQELDFKVLDIPIGRGGTVTVRLGFDGRYAIEADGIGIAIMAGSEAHGERVFDLDPPLRMRRRRHESAHDRDKCDPGFDRPRQSIEVRGGSRRAEKSDQSGLRTPGRT</sequence>
<evidence type="ECO:0000256" key="1">
    <source>
        <dbReference type="SAM" id="MobiDB-lite"/>
    </source>
</evidence>